<feature type="transmembrane region" description="Helical" evidence="1">
    <location>
        <begin position="12"/>
        <end position="32"/>
    </location>
</feature>
<dbReference type="EMBL" id="BDGG01000002">
    <property type="protein sequence ID" value="GAU93981.1"/>
    <property type="molecule type" value="Genomic_DNA"/>
</dbReference>
<evidence type="ECO:0000256" key="1">
    <source>
        <dbReference type="SAM" id="Phobius"/>
    </source>
</evidence>
<keyword evidence="3" id="KW-1185">Reference proteome</keyword>
<organism evidence="2 3">
    <name type="scientific">Ramazzottius varieornatus</name>
    <name type="common">Water bear</name>
    <name type="synonym">Tardigrade</name>
    <dbReference type="NCBI Taxonomy" id="947166"/>
    <lineage>
        <taxon>Eukaryota</taxon>
        <taxon>Metazoa</taxon>
        <taxon>Ecdysozoa</taxon>
        <taxon>Tardigrada</taxon>
        <taxon>Eutardigrada</taxon>
        <taxon>Parachela</taxon>
        <taxon>Hypsibioidea</taxon>
        <taxon>Ramazzottiidae</taxon>
        <taxon>Ramazzottius</taxon>
    </lineage>
</organism>
<reference evidence="2 3" key="1">
    <citation type="journal article" date="2016" name="Nat. Commun.">
        <title>Extremotolerant tardigrade genome and improved radiotolerance of human cultured cells by tardigrade-unique protein.</title>
        <authorList>
            <person name="Hashimoto T."/>
            <person name="Horikawa D.D."/>
            <person name="Saito Y."/>
            <person name="Kuwahara H."/>
            <person name="Kozuka-Hata H."/>
            <person name="Shin-I T."/>
            <person name="Minakuchi Y."/>
            <person name="Ohishi K."/>
            <person name="Motoyama A."/>
            <person name="Aizu T."/>
            <person name="Enomoto A."/>
            <person name="Kondo K."/>
            <person name="Tanaka S."/>
            <person name="Hara Y."/>
            <person name="Koshikawa S."/>
            <person name="Sagara H."/>
            <person name="Miura T."/>
            <person name="Yokobori S."/>
            <person name="Miyagawa K."/>
            <person name="Suzuki Y."/>
            <person name="Kubo T."/>
            <person name="Oyama M."/>
            <person name="Kohara Y."/>
            <person name="Fujiyama A."/>
            <person name="Arakawa K."/>
            <person name="Katayama T."/>
            <person name="Toyoda A."/>
            <person name="Kunieda T."/>
        </authorList>
    </citation>
    <scope>NUCLEOTIDE SEQUENCE [LARGE SCALE GENOMIC DNA]</scope>
    <source>
        <strain evidence="2 3">YOKOZUNA-1</strain>
    </source>
</reference>
<evidence type="ECO:0000313" key="3">
    <source>
        <dbReference type="Proteomes" id="UP000186922"/>
    </source>
</evidence>
<keyword evidence="1" id="KW-0472">Membrane</keyword>
<comment type="caution">
    <text evidence="2">The sequence shown here is derived from an EMBL/GenBank/DDBJ whole genome shotgun (WGS) entry which is preliminary data.</text>
</comment>
<dbReference type="AlphaFoldDB" id="A0A1D1UWW7"/>
<protein>
    <submittedName>
        <fullName evidence="2">Uncharacterized protein</fullName>
    </submittedName>
</protein>
<keyword evidence="1" id="KW-1133">Transmembrane helix</keyword>
<gene>
    <name evidence="2" type="primary">RvY_05831-1</name>
    <name evidence="2" type="synonym">RvY_05831.1</name>
    <name evidence="2" type="ORF">RvY_05831</name>
</gene>
<accession>A0A1D1UWW7</accession>
<keyword evidence="1" id="KW-0812">Transmembrane</keyword>
<proteinExistence type="predicted"/>
<evidence type="ECO:0000313" key="2">
    <source>
        <dbReference type="EMBL" id="GAU93981.1"/>
    </source>
</evidence>
<name>A0A1D1UWW7_RAMVA</name>
<dbReference type="Proteomes" id="UP000186922">
    <property type="component" value="Unassembled WGS sequence"/>
</dbReference>
<sequence>MMKVVPAREYYIFYQFKEVSSTVLALLYYALWKRYARNCLHRSKLQADGARVFCLVHSDSLSLPRTGKKYQWILSNVFYSRCYQSGPISVEFCLLSTRISLVLPRSLLLKSTLSYFIAIFRLRFQSLQLCICVWFTSNRLSSFANELHL</sequence>